<dbReference type="PRINTS" id="PR00080">
    <property type="entry name" value="SDRFAMILY"/>
</dbReference>
<dbReference type="NCBIfam" id="NF005559">
    <property type="entry name" value="PRK07231.1"/>
    <property type="match status" value="1"/>
</dbReference>
<organism evidence="3 4">
    <name type="scientific">Halobellus clavatus</name>
    <dbReference type="NCBI Taxonomy" id="660517"/>
    <lineage>
        <taxon>Archaea</taxon>
        <taxon>Methanobacteriati</taxon>
        <taxon>Methanobacteriota</taxon>
        <taxon>Stenosarchaea group</taxon>
        <taxon>Halobacteria</taxon>
        <taxon>Halobacteriales</taxon>
        <taxon>Haloferacaceae</taxon>
        <taxon>Halobellus</taxon>
    </lineage>
</organism>
<comment type="similarity">
    <text evidence="1">Belongs to the short-chain dehydrogenases/reductases (SDR) family.</text>
</comment>
<dbReference type="Pfam" id="PF13561">
    <property type="entry name" value="adh_short_C2"/>
    <property type="match status" value="1"/>
</dbReference>
<dbReference type="PRINTS" id="PR00081">
    <property type="entry name" value="GDHRDH"/>
</dbReference>
<evidence type="ECO:0000256" key="1">
    <source>
        <dbReference type="ARBA" id="ARBA00006484"/>
    </source>
</evidence>
<keyword evidence="2" id="KW-0560">Oxidoreductase</keyword>
<evidence type="ECO:0000313" key="3">
    <source>
        <dbReference type="EMBL" id="SDX99761.1"/>
    </source>
</evidence>
<dbReference type="GO" id="GO:0016491">
    <property type="term" value="F:oxidoreductase activity"/>
    <property type="evidence" value="ECO:0007669"/>
    <property type="project" value="UniProtKB-KW"/>
</dbReference>
<dbReference type="InterPro" id="IPR020904">
    <property type="entry name" value="Sc_DH/Rdtase_CS"/>
</dbReference>
<dbReference type="InterPro" id="IPR036291">
    <property type="entry name" value="NAD(P)-bd_dom_sf"/>
</dbReference>
<sequence>MVRIETSVAVVTGAASGMGEAMAREFAVRGANVVAVDVDEAGVTRVADDIVAGGGDAIGVYGDVADETCVGEVVEAARDEYGTIDVLCNNAGVFDGDQSLEELSRERWFDVLGVNLDGPFLLTKAALPALLAGDDEGVVINTASVAGRSGGGGGPAYTASKHGLVGFTKALANKHGPEIRANAICPGFVATGMTDDMLDELADLAAETPAGRYAEAEEIGEIAAFLASDEASFIHGAALAVDGGILSGM</sequence>
<keyword evidence="4" id="KW-1185">Reference proteome</keyword>
<dbReference type="SUPFAM" id="SSF51735">
    <property type="entry name" value="NAD(P)-binding Rossmann-fold domains"/>
    <property type="match status" value="1"/>
</dbReference>
<dbReference type="PANTHER" id="PTHR24321">
    <property type="entry name" value="DEHYDROGENASES, SHORT CHAIN"/>
    <property type="match status" value="1"/>
</dbReference>
<dbReference type="STRING" id="660517.SAMN04487946_10544"/>
<dbReference type="EMBL" id="FNPB01000005">
    <property type="protein sequence ID" value="SDX99761.1"/>
    <property type="molecule type" value="Genomic_DNA"/>
</dbReference>
<dbReference type="InterPro" id="IPR002347">
    <property type="entry name" value="SDR_fam"/>
</dbReference>
<proteinExistence type="inferred from homology"/>
<dbReference type="CDD" id="cd05233">
    <property type="entry name" value="SDR_c"/>
    <property type="match status" value="1"/>
</dbReference>
<dbReference type="PANTHER" id="PTHR24321:SF8">
    <property type="entry name" value="ESTRADIOL 17-BETA-DEHYDROGENASE 8-RELATED"/>
    <property type="match status" value="1"/>
</dbReference>
<dbReference type="Proteomes" id="UP000199170">
    <property type="component" value="Unassembled WGS sequence"/>
</dbReference>
<dbReference type="OrthoDB" id="24596at2157"/>
<accession>A0A1H3G929</accession>
<protein>
    <submittedName>
        <fullName evidence="3">NAD(P)-dependent dehydrogenase, short-chain alcohol dehydrogenase family</fullName>
    </submittedName>
</protein>
<dbReference type="FunFam" id="3.40.50.720:FF:000084">
    <property type="entry name" value="Short-chain dehydrogenase reductase"/>
    <property type="match status" value="1"/>
</dbReference>
<name>A0A1H3G929_9EURY</name>
<dbReference type="Gene3D" id="3.40.50.720">
    <property type="entry name" value="NAD(P)-binding Rossmann-like Domain"/>
    <property type="match status" value="1"/>
</dbReference>
<gene>
    <name evidence="3" type="ORF">SAMN04487946_10544</name>
</gene>
<dbReference type="AlphaFoldDB" id="A0A1H3G929"/>
<dbReference type="PROSITE" id="PS00061">
    <property type="entry name" value="ADH_SHORT"/>
    <property type="match status" value="1"/>
</dbReference>
<reference evidence="4" key="1">
    <citation type="submission" date="2016-10" db="EMBL/GenBank/DDBJ databases">
        <authorList>
            <person name="Varghese N."/>
            <person name="Submissions S."/>
        </authorList>
    </citation>
    <scope>NUCLEOTIDE SEQUENCE [LARGE SCALE GENOMIC DNA]</scope>
    <source>
        <strain evidence="4">CGMCC 1.10118</strain>
    </source>
</reference>
<evidence type="ECO:0000313" key="4">
    <source>
        <dbReference type="Proteomes" id="UP000199170"/>
    </source>
</evidence>
<evidence type="ECO:0000256" key="2">
    <source>
        <dbReference type="ARBA" id="ARBA00023002"/>
    </source>
</evidence>
<dbReference type="RefSeq" id="WP_089766882.1">
    <property type="nucleotide sequence ID" value="NZ_FNPB01000005.1"/>
</dbReference>